<dbReference type="AlphaFoldDB" id="A0A1T5AWK6"/>
<keyword evidence="2" id="KW-0732">Signal</keyword>
<gene>
    <name evidence="3" type="ORF">SAMN05660776_0913</name>
</gene>
<feature type="transmembrane region" description="Helical" evidence="1">
    <location>
        <begin position="68"/>
        <end position="88"/>
    </location>
</feature>
<dbReference type="Proteomes" id="UP000190230">
    <property type="component" value="Unassembled WGS sequence"/>
</dbReference>
<sequence length="156" mass="16725">MKALSLLLLLFLSITSLSAQQIESEKVFLGYKFTLNNQRLDLKAMKKLMIADKEATRLIKKARKNNTISTILGSIGGSFVGIPIGIAASNQDGPWVLAGVGAAFIGVAIPISIRSNNQALEAIERINRVNSSPPNPLQVTFNFIGNQNGVGLALSF</sequence>
<dbReference type="RefSeq" id="WP_079719511.1">
    <property type="nucleotide sequence ID" value="NZ_FUYY01000001.1"/>
</dbReference>
<keyword evidence="1" id="KW-1133">Transmembrane helix</keyword>
<keyword evidence="1" id="KW-0812">Transmembrane</keyword>
<evidence type="ECO:0000256" key="2">
    <source>
        <dbReference type="SAM" id="SignalP"/>
    </source>
</evidence>
<evidence type="ECO:0000313" key="3">
    <source>
        <dbReference type="EMBL" id="SKB39150.1"/>
    </source>
</evidence>
<accession>A0A1T5AWK6</accession>
<feature type="transmembrane region" description="Helical" evidence="1">
    <location>
        <begin position="95"/>
        <end position="113"/>
    </location>
</feature>
<dbReference type="EMBL" id="FUYY01000001">
    <property type="protein sequence ID" value="SKB39150.1"/>
    <property type="molecule type" value="Genomic_DNA"/>
</dbReference>
<name>A0A1T5AWK6_9FLAO</name>
<reference evidence="4" key="1">
    <citation type="submission" date="2017-02" db="EMBL/GenBank/DDBJ databases">
        <authorList>
            <person name="Varghese N."/>
            <person name="Submissions S."/>
        </authorList>
    </citation>
    <scope>NUCLEOTIDE SEQUENCE [LARGE SCALE GENOMIC DNA]</scope>
    <source>
        <strain evidence="4">DSM 23405</strain>
    </source>
</reference>
<feature type="signal peptide" evidence="2">
    <location>
        <begin position="1"/>
        <end position="19"/>
    </location>
</feature>
<keyword evidence="4" id="KW-1185">Reference proteome</keyword>
<proteinExistence type="predicted"/>
<organism evidence="3 4">
    <name type="scientific">Salegentibacter holothuriorum</name>
    <dbReference type="NCBI Taxonomy" id="241145"/>
    <lineage>
        <taxon>Bacteria</taxon>
        <taxon>Pseudomonadati</taxon>
        <taxon>Bacteroidota</taxon>
        <taxon>Flavobacteriia</taxon>
        <taxon>Flavobacteriales</taxon>
        <taxon>Flavobacteriaceae</taxon>
        <taxon>Salegentibacter</taxon>
    </lineage>
</organism>
<protein>
    <submittedName>
        <fullName evidence="3">Uncharacterized protein</fullName>
    </submittedName>
</protein>
<evidence type="ECO:0000313" key="4">
    <source>
        <dbReference type="Proteomes" id="UP000190230"/>
    </source>
</evidence>
<evidence type="ECO:0000256" key="1">
    <source>
        <dbReference type="SAM" id="Phobius"/>
    </source>
</evidence>
<feature type="chain" id="PRO_5012120343" evidence="2">
    <location>
        <begin position="20"/>
        <end position="156"/>
    </location>
</feature>
<keyword evidence="1" id="KW-0472">Membrane</keyword>
<dbReference type="OrthoDB" id="1122180at2"/>